<evidence type="ECO:0000313" key="1">
    <source>
        <dbReference type="EMBL" id="KAK4361261.1"/>
    </source>
</evidence>
<sequence length="64" mass="7035">MMRDRMTVHEGSSVLDLKADNYFSCAVGRKCSKARYLLGSSADVMPLLKELANNSSCRAASSYK</sequence>
<comment type="caution">
    <text evidence="1">The sequence shown here is derived from an EMBL/GenBank/DDBJ whole genome shotgun (WGS) entry which is preliminary data.</text>
</comment>
<name>A0AAE1S0L1_9SOLA</name>
<organism evidence="1 2">
    <name type="scientific">Anisodus tanguticus</name>
    <dbReference type="NCBI Taxonomy" id="243964"/>
    <lineage>
        <taxon>Eukaryota</taxon>
        <taxon>Viridiplantae</taxon>
        <taxon>Streptophyta</taxon>
        <taxon>Embryophyta</taxon>
        <taxon>Tracheophyta</taxon>
        <taxon>Spermatophyta</taxon>
        <taxon>Magnoliopsida</taxon>
        <taxon>eudicotyledons</taxon>
        <taxon>Gunneridae</taxon>
        <taxon>Pentapetalae</taxon>
        <taxon>asterids</taxon>
        <taxon>lamiids</taxon>
        <taxon>Solanales</taxon>
        <taxon>Solanaceae</taxon>
        <taxon>Solanoideae</taxon>
        <taxon>Hyoscyameae</taxon>
        <taxon>Anisodus</taxon>
    </lineage>
</organism>
<keyword evidence="2" id="KW-1185">Reference proteome</keyword>
<gene>
    <name evidence="1" type="ORF">RND71_020213</name>
</gene>
<evidence type="ECO:0000313" key="2">
    <source>
        <dbReference type="Proteomes" id="UP001291623"/>
    </source>
</evidence>
<accession>A0AAE1S0L1</accession>
<proteinExistence type="predicted"/>
<dbReference type="EMBL" id="JAVYJV010000010">
    <property type="protein sequence ID" value="KAK4361261.1"/>
    <property type="molecule type" value="Genomic_DNA"/>
</dbReference>
<reference evidence="1" key="1">
    <citation type="submission" date="2023-12" db="EMBL/GenBank/DDBJ databases">
        <title>Genome assembly of Anisodus tanguticus.</title>
        <authorList>
            <person name="Wang Y.-J."/>
        </authorList>
    </citation>
    <scope>NUCLEOTIDE SEQUENCE</scope>
    <source>
        <strain evidence="1">KB-2021</strain>
        <tissue evidence="1">Leaf</tissue>
    </source>
</reference>
<protein>
    <submittedName>
        <fullName evidence="1">Uncharacterized protein</fullName>
    </submittedName>
</protein>
<dbReference type="AlphaFoldDB" id="A0AAE1S0L1"/>
<dbReference type="Proteomes" id="UP001291623">
    <property type="component" value="Unassembled WGS sequence"/>
</dbReference>